<evidence type="ECO:0000313" key="3">
    <source>
        <dbReference type="Proteomes" id="UP000095362"/>
    </source>
</evidence>
<dbReference type="RefSeq" id="WP_055155968.1">
    <property type="nucleotide sequence ID" value="NZ_CYXR01000005.1"/>
</dbReference>
<dbReference type="Proteomes" id="UP000095362">
    <property type="component" value="Unassembled WGS sequence"/>
</dbReference>
<sequence>MEQSYQISWYAPNFINMCIDNINDGELSGRIYHCYSKEPWKFTNILQLIELADDFFDRLEFPQASTSARSFTSTQFSGVDRLDKVQSPEDFIENRGQKGTFFLNVRYRQNSSWQGIVRWIEGNSTQQFVSVLELLKILSNAFV</sequence>
<dbReference type="Proteomes" id="UP000095727">
    <property type="component" value="Unassembled WGS sequence"/>
</dbReference>
<dbReference type="EMBL" id="CYZK01000020">
    <property type="protein sequence ID" value="CUO65322.1"/>
    <property type="molecule type" value="Genomic_DNA"/>
</dbReference>
<dbReference type="EMBL" id="CYXR01000005">
    <property type="protein sequence ID" value="CUM82651.1"/>
    <property type="molecule type" value="Genomic_DNA"/>
</dbReference>
<evidence type="ECO:0000313" key="1">
    <source>
        <dbReference type="EMBL" id="CUM82651.1"/>
    </source>
</evidence>
<dbReference type="AlphaFoldDB" id="A0A173RXK0"/>
<protein>
    <submittedName>
        <fullName evidence="1">Uncharacterized protein</fullName>
    </submittedName>
</protein>
<evidence type="ECO:0000313" key="2">
    <source>
        <dbReference type="EMBL" id="CUO65322.1"/>
    </source>
</evidence>
<name>A0A173RXK0_9FIRM</name>
<accession>A0A173RXK0</accession>
<dbReference type="STRING" id="410072.ERS852525_02032"/>
<dbReference type="PaxDb" id="410072-ERS852525_02032"/>
<gene>
    <name evidence="2" type="ORF">ERS852481_02563</name>
    <name evidence="1" type="ORF">ERS852574_00949</name>
</gene>
<reference evidence="3 4" key="1">
    <citation type="submission" date="2015-09" db="EMBL/GenBank/DDBJ databases">
        <authorList>
            <consortium name="Pathogen Informatics"/>
        </authorList>
    </citation>
    <scope>NUCLEOTIDE SEQUENCE [LARGE SCALE GENOMIC DNA]</scope>
    <source>
        <strain evidence="2 3">2789STDY5834866</strain>
        <strain evidence="1 4">2789STDY5834962</strain>
    </source>
</reference>
<evidence type="ECO:0000313" key="4">
    <source>
        <dbReference type="Proteomes" id="UP000095727"/>
    </source>
</evidence>
<organism evidence="1 4">
    <name type="scientific">Coprococcus comes</name>
    <dbReference type="NCBI Taxonomy" id="410072"/>
    <lineage>
        <taxon>Bacteria</taxon>
        <taxon>Bacillati</taxon>
        <taxon>Bacillota</taxon>
        <taxon>Clostridia</taxon>
        <taxon>Lachnospirales</taxon>
        <taxon>Lachnospiraceae</taxon>
        <taxon>Coprococcus</taxon>
    </lineage>
</organism>
<proteinExistence type="predicted"/>